<evidence type="ECO:0000313" key="7">
    <source>
        <dbReference type="EMBL" id="CAF1260242.1"/>
    </source>
</evidence>
<evidence type="ECO:0000256" key="4">
    <source>
        <dbReference type="ARBA" id="ARBA00022833"/>
    </source>
</evidence>
<evidence type="ECO:0000313" key="8">
    <source>
        <dbReference type="Proteomes" id="UP000663864"/>
    </source>
</evidence>
<dbReference type="Pfam" id="PF05699">
    <property type="entry name" value="Dimer_Tnp_hAT"/>
    <property type="match status" value="1"/>
</dbReference>
<dbReference type="GO" id="GO:0046983">
    <property type="term" value="F:protein dimerization activity"/>
    <property type="evidence" value="ECO:0007669"/>
    <property type="project" value="InterPro"/>
</dbReference>
<dbReference type="EMBL" id="CAJNOT010001887">
    <property type="protein sequence ID" value="CAF1260242.1"/>
    <property type="molecule type" value="Genomic_DNA"/>
</dbReference>
<sequence length="668" mass="77446">MNLHQQPVAKIQLKKYFVFSLIEHNRISGHCQLCNQDYKDKVGIFSNFIKHLKRKHLPEYEQTFNKQDEGLLEEEIIEGGGRPTIELSTNKFKQTRINLAITKHLIIKCNFPLNLVENNAFRDFIKECNVKWIPVSAKHVKHNTIAQFKEKVNTIIYDTLNAVDHVTLTVDGWTDRKCRSFLGVTCHFINFKMEPESYLLDFVRLKSPHTGENILQTTESILDRFQIKEKVYKVVTDNAASMIKAYKFGLTVDDEFNNNSGEVQLLSKTNETLNDSYEDFDINNFHFIDIQHSDENIIDYDHFYDVHLSCFVHTLQLCIRSGLKNVSYIPKVLGKCQLLAKFSHKSSKMADLLEQLNKNIHKMNLTRWNSEYLLIKSIYSIGKNELELITSIMDNPIKFSSNDLTLLEEIINILEPFYEITIKCQAEAAVTVSLVVPSIVHLISHLRDIKEHISFCSKLVEQLQESINTRFSGIINRLNLVDVAENNPYGDTLYFIAAVLDPCFKFYWIRDLQLPIHMENRLKQNIIQLIIDEMAKDSKKLTNDLNKISSSLATTSFTSTPKAKRRKLFNYDDSNMNDSNESTTLDPTVELNAYLNDPVRTKFSDYWFHSQLNILKKLVIRVFSVQASSAPIERAFSHAGLILSQRRTNMNEHLFRDLVFLRVNQKLL</sequence>
<dbReference type="GO" id="GO:0008270">
    <property type="term" value="F:zinc ion binding"/>
    <property type="evidence" value="ECO:0007669"/>
    <property type="project" value="UniProtKB-KW"/>
</dbReference>
<reference evidence="7" key="1">
    <citation type="submission" date="2021-02" db="EMBL/GenBank/DDBJ databases">
        <authorList>
            <person name="Nowell W R."/>
        </authorList>
    </citation>
    <scope>NUCLEOTIDE SEQUENCE</scope>
</reference>
<dbReference type="SUPFAM" id="SSF53098">
    <property type="entry name" value="Ribonuclease H-like"/>
    <property type="match status" value="1"/>
</dbReference>
<accession>A0A815ASV2</accession>
<keyword evidence="3" id="KW-0863">Zinc-finger</keyword>
<dbReference type="InterPro" id="IPR012337">
    <property type="entry name" value="RNaseH-like_sf"/>
</dbReference>
<dbReference type="Proteomes" id="UP000663864">
    <property type="component" value="Unassembled WGS sequence"/>
</dbReference>
<evidence type="ECO:0000256" key="5">
    <source>
        <dbReference type="ARBA" id="ARBA00023242"/>
    </source>
</evidence>
<evidence type="ECO:0000259" key="6">
    <source>
        <dbReference type="Pfam" id="PF05699"/>
    </source>
</evidence>
<proteinExistence type="predicted"/>
<dbReference type="InterPro" id="IPR052035">
    <property type="entry name" value="ZnF_BED_domain_contain"/>
</dbReference>
<dbReference type="InterPro" id="IPR008906">
    <property type="entry name" value="HATC_C_dom"/>
</dbReference>
<dbReference type="GO" id="GO:0005634">
    <property type="term" value="C:nucleus"/>
    <property type="evidence" value="ECO:0007669"/>
    <property type="project" value="UniProtKB-SubCell"/>
</dbReference>
<comment type="subcellular location">
    <subcellularLocation>
        <location evidence="1">Nucleus</location>
    </subcellularLocation>
</comment>
<dbReference type="PANTHER" id="PTHR46481">
    <property type="entry name" value="ZINC FINGER BED DOMAIN-CONTAINING PROTEIN 4"/>
    <property type="match status" value="1"/>
</dbReference>
<gene>
    <name evidence="7" type="ORF">ZHD862_LOCUS25865</name>
</gene>
<evidence type="ECO:0000256" key="2">
    <source>
        <dbReference type="ARBA" id="ARBA00022723"/>
    </source>
</evidence>
<dbReference type="PANTHER" id="PTHR46481:SF10">
    <property type="entry name" value="ZINC FINGER BED DOMAIN-CONTAINING PROTEIN 39"/>
    <property type="match status" value="1"/>
</dbReference>
<evidence type="ECO:0000256" key="3">
    <source>
        <dbReference type="ARBA" id="ARBA00022771"/>
    </source>
</evidence>
<evidence type="ECO:0000256" key="1">
    <source>
        <dbReference type="ARBA" id="ARBA00004123"/>
    </source>
</evidence>
<keyword evidence="2" id="KW-0479">Metal-binding</keyword>
<protein>
    <recommendedName>
        <fullName evidence="6">HAT C-terminal dimerisation domain-containing protein</fullName>
    </recommendedName>
</protein>
<organism evidence="7 8">
    <name type="scientific">Rotaria sordida</name>
    <dbReference type="NCBI Taxonomy" id="392033"/>
    <lineage>
        <taxon>Eukaryota</taxon>
        <taxon>Metazoa</taxon>
        <taxon>Spiralia</taxon>
        <taxon>Gnathifera</taxon>
        <taxon>Rotifera</taxon>
        <taxon>Eurotatoria</taxon>
        <taxon>Bdelloidea</taxon>
        <taxon>Philodinida</taxon>
        <taxon>Philodinidae</taxon>
        <taxon>Rotaria</taxon>
    </lineage>
</organism>
<comment type="caution">
    <text evidence="7">The sequence shown here is derived from an EMBL/GenBank/DDBJ whole genome shotgun (WGS) entry which is preliminary data.</text>
</comment>
<dbReference type="AlphaFoldDB" id="A0A815ASV2"/>
<feature type="domain" description="HAT C-terminal dimerisation" evidence="6">
    <location>
        <begin position="608"/>
        <end position="662"/>
    </location>
</feature>
<name>A0A815ASV2_9BILA</name>
<keyword evidence="5" id="KW-0539">Nucleus</keyword>
<keyword evidence="4" id="KW-0862">Zinc</keyword>